<dbReference type="EMBL" id="KI672139">
    <property type="protein sequence ID" value="ETL43539.1"/>
    <property type="molecule type" value="Genomic_DNA"/>
</dbReference>
<name>W2JAV5_PHYNI</name>
<dbReference type="Proteomes" id="UP000053864">
    <property type="component" value="Unassembled WGS sequence"/>
</dbReference>
<evidence type="ECO:0000313" key="1">
    <source>
        <dbReference type="EMBL" id="ETL43539.1"/>
    </source>
</evidence>
<protein>
    <recommendedName>
        <fullName evidence="3">Transposase MuDR plant domain-containing protein</fullName>
    </recommendedName>
</protein>
<sequence>MSSSTRAVMNLAGEYGTSELTIGLSFSPGKKATHFMQDYCYNANAHCIVLSSGKLKKYRCDDHRDGDETGCKWEVRVSCKKKRGNLRFFLVSSINNEHSDF</sequence>
<accession>W2JAV5</accession>
<reference evidence="1 2" key="1">
    <citation type="submission" date="2013-11" db="EMBL/GenBank/DDBJ databases">
        <title>The Genome Sequence of Phytophthora parasitica CJ05E6.</title>
        <authorList>
            <consortium name="The Broad Institute Genomics Platform"/>
            <person name="Russ C."/>
            <person name="Tyler B."/>
            <person name="Panabieres F."/>
            <person name="Shan W."/>
            <person name="Tripathy S."/>
            <person name="Grunwald N."/>
            <person name="Machado M."/>
            <person name="Johnson C.S."/>
            <person name="Arredondo F."/>
            <person name="Hong C."/>
            <person name="Coffey M."/>
            <person name="Young S.K."/>
            <person name="Zeng Q."/>
            <person name="Gargeya S."/>
            <person name="Fitzgerald M."/>
            <person name="Abouelleil A."/>
            <person name="Alvarado L."/>
            <person name="Chapman S.B."/>
            <person name="Gainer-Dewar J."/>
            <person name="Goldberg J."/>
            <person name="Griggs A."/>
            <person name="Gujja S."/>
            <person name="Hansen M."/>
            <person name="Howarth C."/>
            <person name="Imamovic A."/>
            <person name="Ireland A."/>
            <person name="Larimer J."/>
            <person name="McCowan C."/>
            <person name="Murphy C."/>
            <person name="Pearson M."/>
            <person name="Poon T.W."/>
            <person name="Priest M."/>
            <person name="Roberts A."/>
            <person name="Saif S."/>
            <person name="Shea T."/>
            <person name="Sykes S."/>
            <person name="Wortman J."/>
            <person name="Nusbaum C."/>
            <person name="Birren B."/>
        </authorList>
    </citation>
    <scope>NUCLEOTIDE SEQUENCE [LARGE SCALE GENOMIC DNA]</scope>
    <source>
        <strain evidence="1 2">CJ05E6</strain>
    </source>
</reference>
<feature type="non-terminal residue" evidence="1">
    <location>
        <position position="101"/>
    </location>
</feature>
<evidence type="ECO:0008006" key="3">
    <source>
        <dbReference type="Google" id="ProtNLM"/>
    </source>
</evidence>
<organism evidence="1 2">
    <name type="scientific">Phytophthora nicotianae</name>
    <name type="common">Potato buckeye rot agent</name>
    <name type="synonym">Phytophthora parasitica</name>
    <dbReference type="NCBI Taxonomy" id="4792"/>
    <lineage>
        <taxon>Eukaryota</taxon>
        <taxon>Sar</taxon>
        <taxon>Stramenopiles</taxon>
        <taxon>Oomycota</taxon>
        <taxon>Peronosporomycetes</taxon>
        <taxon>Peronosporales</taxon>
        <taxon>Peronosporaceae</taxon>
        <taxon>Phytophthora</taxon>
    </lineage>
</organism>
<gene>
    <name evidence="1" type="ORF">L916_05959</name>
</gene>
<dbReference type="AlphaFoldDB" id="W2JAV5"/>
<proteinExistence type="predicted"/>
<evidence type="ECO:0000313" key="2">
    <source>
        <dbReference type="Proteomes" id="UP000053864"/>
    </source>
</evidence>